<name>A0A915KA57_ROMCU</name>
<dbReference type="AlphaFoldDB" id="A0A915KA57"/>
<sequence length="128" mass="13816">MLRWGASNKNSENLVGILYKTSCANQCRAAGHRRNAGSKTSEAHSCRIIKHTDIQFKVPPKICEHISPFPKNLAASSNESTNLLKNSKASCCSQDDDDDGESAPLTEEGDALLLHSSASCDPIVISLF</sequence>
<proteinExistence type="predicted"/>
<keyword evidence="1" id="KW-1185">Reference proteome</keyword>
<dbReference type="Proteomes" id="UP000887565">
    <property type="component" value="Unplaced"/>
</dbReference>
<reference evidence="2" key="1">
    <citation type="submission" date="2022-11" db="UniProtKB">
        <authorList>
            <consortium name="WormBaseParasite"/>
        </authorList>
    </citation>
    <scope>IDENTIFICATION</scope>
</reference>
<evidence type="ECO:0000313" key="1">
    <source>
        <dbReference type="Proteomes" id="UP000887565"/>
    </source>
</evidence>
<organism evidence="1 2">
    <name type="scientific">Romanomermis culicivorax</name>
    <name type="common">Nematode worm</name>
    <dbReference type="NCBI Taxonomy" id="13658"/>
    <lineage>
        <taxon>Eukaryota</taxon>
        <taxon>Metazoa</taxon>
        <taxon>Ecdysozoa</taxon>
        <taxon>Nematoda</taxon>
        <taxon>Enoplea</taxon>
        <taxon>Dorylaimia</taxon>
        <taxon>Mermithida</taxon>
        <taxon>Mermithoidea</taxon>
        <taxon>Mermithidae</taxon>
        <taxon>Romanomermis</taxon>
    </lineage>
</organism>
<evidence type="ECO:0000313" key="2">
    <source>
        <dbReference type="WBParaSite" id="nRc.2.0.1.t34798-RA"/>
    </source>
</evidence>
<dbReference type="WBParaSite" id="nRc.2.0.1.t34798-RA">
    <property type="protein sequence ID" value="nRc.2.0.1.t34798-RA"/>
    <property type="gene ID" value="nRc.2.0.1.g34798"/>
</dbReference>
<accession>A0A915KA57</accession>
<protein>
    <submittedName>
        <fullName evidence="2">Uncharacterized protein</fullName>
    </submittedName>
</protein>